<reference evidence="2" key="1">
    <citation type="submission" date="2020-12" db="EMBL/GenBank/DDBJ databases">
        <title>M. sibirica DSM 26468T genome.</title>
        <authorList>
            <person name="Thieme N."/>
            <person name="Rettenmaier R."/>
            <person name="Zverlov V."/>
            <person name="Liebl W."/>
        </authorList>
    </citation>
    <scope>NUCLEOTIDE SEQUENCE</scope>
    <source>
        <strain evidence="2">DSM 26468</strain>
    </source>
</reference>
<feature type="domain" description="Phospholipase C/D" evidence="1">
    <location>
        <begin position="5"/>
        <end position="152"/>
    </location>
</feature>
<dbReference type="Proteomes" id="UP000623269">
    <property type="component" value="Unassembled WGS sequence"/>
</dbReference>
<dbReference type="EMBL" id="JAEAGR010000003">
    <property type="protein sequence ID" value="MBH1939992.1"/>
    <property type="molecule type" value="Genomic_DNA"/>
</dbReference>
<dbReference type="RefSeq" id="WP_197660219.1">
    <property type="nucleotide sequence ID" value="NZ_JAEAGR010000003.1"/>
</dbReference>
<gene>
    <name evidence="2" type="ORF">I5677_03660</name>
</gene>
<protein>
    <submittedName>
        <fullName evidence="2">Zinc dependent phospholipase C family protein</fullName>
    </submittedName>
</protein>
<evidence type="ECO:0000313" key="3">
    <source>
        <dbReference type="Proteomes" id="UP000623269"/>
    </source>
</evidence>
<organism evidence="2 3">
    <name type="scientific">Mobilitalea sibirica</name>
    <dbReference type="NCBI Taxonomy" id="1462919"/>
    <lineage>
        <taxon>Bacteria</taxon>
        <taxon>Bacillati</taxon>
        <taxon>Bacillota</taxon>
        <taxon>Clostridia</taxon>
        <taxon>Lachnospirales</taxon>
        <taxon>Lachnospiraceae</taxon>
        <taxon>Mobilitalea</taxon>
    </lineage>
</organism>
<keyword evidence="3" id="KW-1185">Reference proteome</keyword>
<comment type="caution">
    <text evidence="2">The sequence shown here is derived from an EMBL/GenBank/DDBJ whole genome shotgun (WGS) entry which is preliminary data.</text>
</comment>
<dbReference type="AlphaFoldDB" id="A0A8J7H153"/>
<dbReference type="InterPro" id="IPR029002">
    <property type="entry name" value="PLPC/GPLD1"/>
</dbReference>
<sequence>MFFFSHIFISKILRQHLIDMVELDEKLFSFGNVKPDIAPDDIRKPHTLDNYLFTVCDRSNLLMHDKLTREEFSVTLGEVCHYVCDFFCYFHVNEQLHKKKLSHFLYEFRLHMELLYLRYKHNISLKHNNKEPRKSISSIIMEMQKEYISTPKSYKRDIEYALTASLWICETIIYFRYQTVPFLLVNEIKHTLIPVTGA</sequence>
<name>A0A8J7H153_9FIRM</name>
<dbReference type="Pfam" id="PF00882">
    <property type="entry name" value="Zn_dep_PLPC"/>
    <property type="match status" value="1"/>
</dbReference>
<evidence type="ECO:0000313" key="2">
    <source>
        <dbReference type="EMBL" id="MBH1939992.1"/>
    </source>
</evidence>
<proteinExistence type="predicted"/>
<evidence type="ECO:0000259" key="1">
    <source>
        <dbReference type="Pfam" id="PF00882"/>
    </source>
</evidence>
<accession>A0A8J7H153</accession>